<dbReference type="PANTHER" id="PTHR43649:SF12">
    <property type="entry name" value="DIACETYLCHITOBIOSE BINDING PROTEIN DASA"/>
    <property type="match status" value="1"/>
</dbReference>
<keyword evidence="1" id="KW-0812">Transmembrane</keyword>
<evidence type="ECO:0000256" key="1">
    <source>
        <dbReference type="SAM" id="Phobius"/>
    </source>
</evidence>
<proteinExistence type="predicted"/>
<evidence type="ECO:0000313" key="3">
    <source>
        <dbReference type="Proteomes" id="UP000663802"/>
    </source>
</evidence>
<keyword evidence="1" id="KW-0472">Membrane</keyword>
<dbReference type="Gene3D" id="3.40.190.10">
    <property type="entry name" value="Periplasmic binding protein-like II"/>
    <property type="match status" value="2"/>
</dbReference>
<gene>
    <name evidence="2" type="ORF">CSC2_30310</name>
</gene>
<dbReference type="SUPFAM" id="SSF53850">
    <property type="entry name" value="Periplasmic binding protein-like II"/>
    <property type="match status" value="1"/>
</dbReference>
<protein>
    <submittedName>
        <fullName evidence="2">ABC transporter substrate-binding protein</fullName>
    </submittedName>
</protein>
<keyword evidence="1" id="KW-1133">Transmembrane helix</keyword>
<accession>A0ABQ1ECZ2</accession>
<name>A0ABQ1ECZ2_9CLOT</name>
<organism evidence="2 3">
    <name type="scientific">Clostridium zeae</name>
    <dbReference type="NCBI Taxonomy" id="2759022"/>
    <lineage>
        <taxon>Bacteria</taxon>
        <taxon>Bacillati</taxon>
        <taxon>Bacillota</taxon>
        <taxon>Clostridia</taxon>
        <taxon>Eubacteriales</taxon>
        <taxon>Clostridiaceae</taxon>
        <taxon>Clostridium</taxon>
    </lineage>
</organism>
<dbReference type="InterPro" id="IPR006059">
    <property type="entry name" value="SBP"/>
</dbReference>
<comment type="caution">
    <text evidence="2">The sequence shown here is derived from an EMBL/GenBank/DDBJ whole genome shotgun (WGS) entry which is preliminary data.</text>
</comment>
<dbReference type="PANTHER" id="PTHR43649">
    <property type="entry name" value="ARABINOSE-BINDING PROTEIN-RELATED"/>
    <property type="match status" value="1"/>
</dbReference>
<reference evidence="2 3" key="1">
    <citation type="journal article" date="2021" name="Int. J. Syst. Evol. Microbiol.">
        <title>Clostridium zeae sp. nov., isolated from corn silage.</title>
        <authorList>
            <person name="Kobayashi H."/>
            <person name="Tanizawa Y."/>
            <person name="Yagura M."/>
            <person name="Sakamoto M."/>
            <person name="Ohkuma M."/>
            <person name="Tohno M."/>
        </authorList>
    </citation>
    <scope>NUCLEOTIDE SEQUENCE [LARGE SCALE GENOMIC DNA]</scope>
    <source>
        <strain evidence="2 3">CSC2</strain>
    </source>
</reference>
<dbReference type="EMBL" id="BMBA01000003">
    <property type="protein sequence ID" value="GFZ32505.1"/>
    <property type="molecule type" value="Genomic_DNA"/>
</dbReference>
<dbReference type="InterPro" id="IPR050490">
    <property type="entry name" value="Bact_solute-bd_prot1"/>
</dbReference>
<evidence type="ECO:0000313" key="2">
    <source>
        <dbReference type="EMBL" id="GFZ32505.1"/>
    </source>
</evidence>
<dbReference type="Pfam" id="PF13416">
    <property type="entry name" value="SBP_bac_8"/>
    <property type="match status" value="1"/>
</dbReference>
<keyword evidence="3" id="KW-1185">Reference proteome</keyword>
<feature type="transmembrane region" description="Helical" evidence="1">
    <location>
        <begin position="7"/>
        <end position="28"/>
    </location>
</feature>
<dbReference type="RefSeq" id="WP_206870795.1">
    <property type="nucleotide sequence ID" value="NZ_BMBA01000003.1"/>
</dbReference>
<dbReference type="Proteomes" id="UP000663802">
    <property type="component" value="Unassembled WGS sequence"/>
</dbReference>
<sequence>MRRYNEKVFIGIISFIILTLTITFFMLYSPFDKKKDKVAKSNNGGEGWKADTSPITFDWYIDFSWFTTKWGTNPVSKYVTQKTGVNLNFIIPSGDETQKLNAMIETGKLPDLITLSAGDDGYKRVIQSGFALPLDELSKKYDVYFTKVADKQKLEWYKQDDGHVYCYPNFSNTVTDADYKEDKPSNQAFLVRKDIYEAIGKPDMRTPEGFLSALEKAKKLFPMVNGQELIPIGFHEFTDSGNLSLGTILPNFLAIPWEKDGKIYDRETDKEYIRWLKTLRIANERGLLSNDIFIDKRAQMEENITEGRYFALLYQSSDMAAQQLKLYSKDKNQIYMAVDGPANSKLDQPKLAGDSISGWTVTLISNRCKNPERAIRFLSYLISEEGNRDLYLGIKGLTWDEIEGKEQFKPEVLDLLNKDRIAFDNKYGAANTYWMLADDNLQQKWTPPSGEPIKEISEWARGKTYNYSLFDDISPYGENEEGSALARINSKWQSTLKNLLIAKSDSEFDSILNEFITYRNAQGWDKIQEYKQQRYEENKRKLNLVGVK</sequence>